<dbReference type="HOGENOM" id="CLU_813863_0_0_1"/>
<keyword evidence="4" id="KW-1185">Reference proteome</keyword>
<sequence>MSKTEANVKRRRSWFSKRDNTDGIEIISCSVKPTDASGENDLERPLDHSSPLKVSDKGGDKIGDWMDERVLCRDVFGYGEKGRAEDGDDHAKLKTRPSLLRLLKATKPEEADGSSPSLQSDEGEPSCRTSHRKKEGRPKSQGSLGSSVTPFRIRDNLSCLLNLNGKDTEEEDKESRREVSDVGKHLGDPVKYSNTYAAGVPCTRSVLLKPAQCSAFLLQLKNIKKATEDYSFYYDWILWIEEEPSGDNVTSKELRVERAIESKLDLKIAMRYLKRTLQYPNAKVHIAKAGIVPKRSSSNLIESGTLKFQIPLGYEHEMLKEVLGIVLDDTLYKPQDIQCKYKPSMHLDRAY</sequence>
<feature type="region of interest" description="Disordered" evidence="1">
    <location>
        <begin position="106"/>
        <end position="149"/>
    </location>
</feature>
<reference evidence="4" key="2">
    <citation type="journal article" date="2012" name="G3 (Bethesda)">
        <title>Pichia sorbitophila, an interspecies yeast hybrid reveals early steps of genome resolution following polyploidization.</title>
        <authorList>
            <person name="Leh Louis V."/>
            <person name="Despons L."/>
            <person name="Friedrich A."/>
            <person name="Martin T."/>
            <person name="Durrens P."/>
            <person name="Casaregola S."/>
            <person name="Neuveglise C."/>
            <person name="Fairhead C."/>
            <person name="Marck C."/>
            <person name="Cruz J.A."/>
            <person name="Straub M.L."/>
            <person name="Kugler V."/>
            <person name="Sacerdot C."/>
            <person name="Uzunov Z."/>
            <person name="Thierry A."/>
            <person name="Weiss S."/>
            <person name="Bleykasten C."/>
            <person name="De Montigny J."/>
            <person name="Jacques N."/>
            <person name="Jung P."/>
            <person name="Lemaire M."/>
            <person name="Mallet S."/>
            <person name="Morel G."/>
            <person name="Richard G.F."/>
            <person name="Sarkar A."/>
            <person name="Savel G."/>
            <person name="Schacherer J."/>
            <person name="Seret M.L."/>
            <person name="Talla E."/>
            <person name="Samson G."/>
            <person name="Jubin C."/>
            <person name="Poulain J."/>
            <person name="Vacherie B."/>
            <person name="Barbe V."/>
            <person name="Pelletier E."/>
            <person name="Sherman D.J."/>
            <person name="Westhof E."/>
            <person name="Weissenbach J."/>
            <person name="Baret P.V."/>
            <person name="Wincker P."/>
            <person name="Gaillardin C."/>
            <person name="Dujon B."/>
            <person name="Souciet J.L."/>
        </authorList>
    </citation>
    <scope>NUCLEOTIDE SEQUENCE [LARGE SCALE GENOMIC DNA]</scope>
    <source>
        <strain evidence="4">ATCC MYA-4447 / BCRC 22081 / CBS 7064 / NBRC 10061 / NRRL Y-12695</strain>
    </source>
</reference>
<feature type="region of interest" description="Disordered" evidence="1">
    <location>
        <begin position="30"/>
        <end position="63"/>
    </location>
</feature>
<feature type="compositionally biased region" description="Polar residues" evidence="1">
    <location>
        <begin position="140"/>
        <end position="149"/>
    </location>
</feature>
<proteinExistence type="predicted"/>
<name>G8Y9Q5_PICSO</name>
<evidence type="ECO:0000313" key="4">
    <source>
        <dbReference type="Proteomes" id="UP000005222"/>
    </source>
</evidence>
<gene>
    <name evidence="2" type="primary">Piso0_003861</name>
    <name evidence="2" type="ORF">GNLVRS01_PISO0K04190g</name>
    <name evidence="3" type="ORF">GNLVRS01_PISO0L04191g</name>
</gene>
<evidence type="ECO:0000313" key="3">
    <source>
        <dbReference type="EMBL" id="CCE84319.1"/>
    </source>
</evidence>
<evidence type="ECO:0000313" key="2">
    <source>
        <dbReference type="EMBL" id="CCE83288.1"/>
    </source>
</evidence>
<accession>G8Y9Q5</accession>
<dbReference type="eggNOG" id="ENOG502RAJR">
    <property type="taxonomic scope" value="Eukaryota"/>
</dbReference>
<dbReference type="EMBL" id="FO082049">
    <property type="protein sequence ID" value="CCE83288.1"/>
    <property type="molecule type" value="Genomic_DNA"/>
</dbReference>
<dbReference type="Proteomes" id="UP000005222">
    <property type="component" value="Chromosome K"/>
</dbReference>
<evidence type="ECO:0000256" key="1">
    <source>
        <dbReference type="SAM" id="MobiDB-lite"/>
    </source>
</evidence>
<feature type="compositionally biased region" description="Basic and acidic residues" evidence="1">
    <location>
        <begin position="54"/>
        <end position="63"/>
    </location>
</feature>
<dbReference type="EMBL" id="FO082048">
    <property type="protein sequence ID" value="CCE84319.1"/>
    <property type="molecule type" value="Genomic_DNA"/>
</dbReference>
<dbReference type="InParanoid" id="G8Y9Q5"/>
<dbReference type="OrthoDB" id="4018187at2759"/>
<organism evidence="2 4">
    <name type="scientific">Pichia sorbitophila (strain ATCC MYA-4447 / BCRC 22081 / CBS 7064 / NBRC 10061 / NRRL Y-12695)</name>
    <name type="common">Hybrid yeast</name>
    <dbReference type="NCBI Taxonomy" id="559304"/>
    <lineage>
        <taxon>Eukaryota</taxon>
        <taxon>Fungi</taxon>
        <taxon>Dikarya</taxon>
        <taxon>Ascomycota</taxon>
        <taxon>Saccharomycotina</taxon>
        <taxon>Pichiomycetes</taxon>
        <taxon>Debaryomycetaceae</taxon>
        <taxon>Millerozyma</taxon>
    </lineage>
</organism>
<dbReference type="Proteomes" id="UP000005222">
    <property type="component" value="Chromosome L"/>
</dbReference>
<dbReference type="AlphaFoldDB" id="G8Y9Q5"/>
<protein>
    <submittedName>
        <fullName evidence="2">Piso0_003861 protein</fullName>
    </submittedName>
</protein>
<reference evidence="2" key="1">
    <citation type="submission" date="2011-10" db="EMBL/GenBank/DDBJ databases">
        <authorList>
            <person name="Genoscope - CEA"/>
        </authorList>
    </citation>
    <scope>NUCLEOTIDE SEQUENCE</scope>
</reference>